<dbReference type="PROSITE" id="PS51257">
    <property type="entry name" value="PROKAR_LIPOPROTEIN"/>
    <property type="match status" value="1"/>
</dbReference>
<dbReference type="PANTHER" id="PTHR47360">
    <property type="entry name" value="MUREIN DD-ENDOPEPTIDASE MEPS/MUREIN LD-CARBOXYPEPTIDASE"/>
    <property type="match status" value="1"/>
</dbReference>
<evidence type="ECO:0000313" key="7">
    <source>
        <dbReference type="EMBL" id="WEK35080.1"/>
    </source>
</evidence>
<accession>A0AAJ5WQW3</accession>
<evidence type="ECO:0000256" key="5">
    <source>
        <dbReference type="ARBA" id="ARBA00022807"/>
    </source>
</evidence>
<sequence length="223" mass="24461">MMSKTVKNIVWGSFVLLATTSCSTLKRSGSPASTAAAGSAHHKQHSPKFIENISIKSGDFSTSHADGSNTPVLISSGGEMLVTPLSFKYAILLDVPVEEVSNQRMYDFIESWYGIPYRYGGSTRDGIDCSAFAQTFMSSNYNVSVPRTSASQYTDSRRVGKTELQEGDLVFFHTSGRRKTVSHVGIYLRNNKFVHASTSLGVIINDLRDSYYAARYVGAGRVR</sequence>
<dbReference type="EMBL" id="CP119311">
    <property type="protein sequence ID" value="WEK35080.1"/>
    <property type="molecule type" value="Genomic_DNA"/>
</dbReference>
<dbReference type="GO" id="GO:0006508">
    <property type="term" value="P:proteolysis"/>
    <property type="evidence" value="ECO:0007669"/>
    <property type="project" value="UniProtKB-KW"/>
</dbReference>
<evidence type="ECO:0000256" key="3">
    <source>
        <dbReference type="ARBA" id="ARBA00022729"/>
    </source>
</evidence>
<comment type="similarity">
    <text evidence="1">Belongs to the peptidase C40 family.</text>
</comment>
<name>A0AAJ5WQW3_9BACT</name>
<evidence type="ECO:0000313" key="8">
    <source>
        <dbReference type="Proteomes" id="UP001220610"/>
    </source>
</evidence>
<keyword evidence="4" id="KW-0378">Hydrolase</keyword>
<dbReference type="InterPro" id="IPR052062">
    <property type="entry name" value="Murein_DD/LD_carboxypeptidase"/>
</dbReference>
<keyword evidence="2" id="KW-0645">Protease</keyword>
<dbReference type="InterPro" id="IPR000064">
    <property type="entry name" value="NLP_P60_dom"/>
</dbReference>
<dbReference type="Pfam" id="PF00877">
    <property type="entry name" value="NLPC_P60"/>
    <property type="match status" value="1"/>
</dbReference>
<dbReference type="PROSITE" id="PS51935">
    <property type="entry name" value="NLPC_P60"/>
    <property type="match status" value="1"/>
</dbReference>
<dbReference type="GO" id="GO:0008234">
    <property type="term" value="F:cysteine-type peptidase activity"/>
    <property type="evidence" value="ECO:0007669"/>
    <property type="project" value="UniProtKB-KW"/>
</dbReference>
<dbReference type="Gene3D" id="3.90.1720.10">
    <property type="entry name" value="endopeptidase domain like (from Nostoc punctiforme)"/>
    <property type="match status" value="1"/>
</dbReference>
<dbReference type="SUPFAM" id="SSF54001">
    <property type="entry name" value="Cysteine proteinases"/>
    <property type="match status" value="1"/>
</dbReference>
<dbReference type="Proteomes" id="UP001220610">
    <property type="component" value="Chromosome"/>
</dbReference>
<evidence type="ECO:0000259" key="6">
    <source>
        <dbReference type="PROSITE" id="PS51935"/>
    </source>
</evidence>
<gene>
    <name evidence="7" type="ORF">P0Y53_21535</name>
</gene>
<dbReference type="PANTHER" id="PTHR47360:SF1">
    <property type="entry name" value="ENDOPEPTIDASE NLPC-RELATED"/>
    <property type="match status" value="1"/>
</dbReference>
<evidence type="ECO:0000256" key="1">
    <source>
        <dbReference type="ARBA" id="ARBA00007074"/>
    </source>
</evidence>
<dbReference type="AlphaFoldDB" id="A0AAJ5WQW3"/>
<feature type="domain" description="NlpC/P60" evidence="6">
    <location>
        <begin position="99"/>
        <end position="223"/>
    </location>
</feature>
<organism evidence="7 8">
    <name type="scientific">Candidatus Pseudobacter hemicellulosilyticus</name>
    <dbReference type="NCBI Taxonomy" id="3121375"/>
    <lineage>
        <taxon>Bacteria</taxon>
        <taxon>Pseudomonadati</taxon>
        <taxon>Bacteroidota</taxon>
        <taxon>Chitinophagia</taxon>
        <taxon>Chitinophagales</taxon>
        <taxon>Chitinophagaceae</taxon>
        <taxon>Pseudobacter</taxon>
    </lineage>
</organism>
<evidence type="ECO:0000256" key="2">
    <source>
        <dbReference type="ARBA" id="ARBA00022670"/>
    </source>
</evidence>
<reference evidence="7" key="1">
    <citation type="submission" date="2023-03" db="EMBL/GenBank/DDBJ databases">
        <title>Andean soil-derived lignocellulolytic bacterial consortium as a source of novel taxa and putative plastic-active enzymes.</title>
        <authorList>
            <person name="Diaz-Garcia L."/>
            <person name="Chuvochina M."/>
            <person name="Feuerriegel G."/>
            <person name="Bunk B."/>
            <person name="Sproer C."/>
            <person name="Streit W.R."/>
            <person name="Rodriguez L.M."/>
            <person name="Overmann J."/>
            <person name="Jimenez D.J."/>
        </authorList>
    </citation>
    <scope>NUCLEOTIDE SEQUENCE</scope>
    <source>
        <strain evidence="7">MAG 7</strain>
    </source>
</reference>
<dbReference type="InterPro" id="IPR038765">
    <property type="entry name" value="Papain-like_cys_pep_sf"/>
</dbReference>
<proteinExistence type="inferred from homology"/>
<keyword evidence="3" id="KW-0732">Signal</keyword>
<keyword evidence="5" id="KW-0788">Thiol protease</keyword>
<protein>
    <submittedName>
        <fullName evidence="7">NlpC/P60 family protein</fullName>
    </submittedName>
</protein>
<evidence type="ECO:0000256" key="4">
    <source>
        <dbReference type="ARBA" id="ARBA00022801"/>
    </source>
</evidence>